<reference evidence="1" key="1">
    <citation type="submission" date="2014-11" db="EMBL/GenBank/DDBJ databases">
        <authorList>
            <person name="Amaro Gonzalez C."/>
        </authorList>
    </citation>
    <scope>NUCLEOTIDE SEQUENCE</scope>
</reference>
<organism evidence="1">
    <name type="scientific">Anguilla anguilla</name>
    <name type="common">European freshwater eel</name>
    <name type="synonym">Muraena anguilla</name>
    <dbReference type="NCBI Taxonomy" id="7936"/>
    <lineage>
        <taxon>Eukaryota</taxon>
        <taxon>Metazoa</taxon>
        <taxon>Chordata</taxon>
        <taxon>Craniata</taxon>
        <taxon>Vertebrata</taxon>
        <taxon>Euteleostomi</taxon>
        <taxon>Actinopterygii</taxon>
        <taxon>Neopterygii</taxon>
        <taxon>Teleostei</taxon>
        <taxon>Anguilliformes</taxon>
        <taxon>Anguillidae</taxon>
        <taxon>Anguilla</taxon>
    </lineage>
</organism>
<name>A0A0E9U1Q9_ANGAN</name>
<sequence>MCNFNNLIINLKCLIYSLYI</sequence>
<accession>A0A0E9U1Q9</accession>
<protein>
    <submittedName>
        <fullName evidence="1">Uncharacterized protein</fullName>
    </submittedName>
</protein>
<reference evidence="1" key="2">
    <citation type="journal article" date="2015" name="Fish Shellfish Immunol.">
        <title>Early steps in the European eel (Anguilla anguilla)-Vibrio vulnificus interaction in the gills: Role of the RtxA13 toxin.</title>
        <authorList>
            <person name="Callol A."/>
            <person name="Pajuelo D."/>
            <person name="Ebbesson L."/>
            <person name="Teles M."/>
            <person name="MacKenzie S."/>
            <person name="Amaro C."/>
        </authorList>
    </citation>
    <scope>NUCLEOTIDE SEQUENCE</scope>
</reference>
<proteinExistence type="predicted"/>
<dbReference type="AlphaFoldDB" id="A0A0E9U1Q9"/>
<evidence type="ECO:0000313" key="1">
    <source>
        <dbReference type="EMBL" id="JAH59135.1"/>
    </source>
</evidence>
<dbReference type="EMBL" id="GBXM01049442">
    <property type="protein sequence ID" value="JAH59135.1"/>
    <property type="molecule type" value="Transcribed_RNA"/>
</dbReference>